<dbReference type="InterPro" id="IPR015797">
    <property type="entry name" value="NUDIX_hydrolase-like_dom_sf"/>
</dbReference>
<feature type="domain" description="NrtR DNA-binding winged helix" evidence="1">
    <location>
        <begin position="237"/>
        <end position="296"/>
    </location>
</feature>
<reference evidence="2 3" key="1">
    <citation type="submission" date="2020-07" db="EMBL/GenBank/DDBJ databases">
        <title>Pseudogemmobacter sp. nov., isolated from poultry manure in Taiwan.</title>
        <authorList>
            <person name="Lin S.-Y."/>
            <person name="Tang Y.-S."/>
            <person name="Young C.-C."/>
        </authorList>
    </citation>
    <scope>NUCLEOTIDE SEQUENCE [LARGE SCALE GENOMIC DNA]</scope>
    <source>
        <strain evidence="2 3">CC-YST710</strain>
    </source>
</reference>
<comment type="caution">
    <text evidence="2">The sequence shown here is derived from an EMBL/GenBank/DDBJ whole genome shotgun (WGS) entry which is preliminary data.</text>
</comment>
<dbReference type="Pfam" id="PF21906">
    <property type="entry name" value="WHD_NrtR"/>
    <property type="match status" value="1"/>
</dbReference>
<dbReference type="Proteomes" id="UP001198571">
    <property type="component" value="Unassembled WGS sequence"/>
</dbReference>
<name>A0ABS8CJM0_9RHOB</name>
<protein>
    <recommendedName>
        <fullName evidence="1">NrtR DNA-binding winged helix domain-containing protein</fullName>
    </recommendedName>
</protein>
<accession>A0ABS8CJM0</accession>
<evidence type="ECO:0000313" key="3">
    <source>
        <dbReference type="Proteomes" id="UP001198571"/>
    </source>
</evidence>
<sequence length="317" mass="34915">MPRYRPGQESRVTNGLGQAELIAVLAAVTGEEPRVMTVAAGQALPSGPFISGHRSLQSGLRAWIEQQTGHPVGFLEQLYTFADSDREAAATPGSGDETSLRRISISYLGLVHEQAAPGAEQPEWHGWYEYFPWEDHRAGPPACLGPVLARLALWAAAGAGAEARGQRIDYAFGQHGAHWNEDLALQRYELLYEAGLVAEAGCSDLPESGRPMRADHRRILATGIARLRARIKYSPAAFELMPDRFSLLQLQRKVEALVGLRLHKSNFRRQIDQQELIEETGEMSSDGPGRPAMLYRYRATVVQARALAGTRLPISRN</sequence>
<gene>
    <name evidence="2" type="ORF">H0485_06015</name>
</gene>
<evidence type="ECO:0000259" key="1">
    <source>
        <dbReference type="Pfam" id="PF21906"/>
    </source>
</evidence>
<organism evidence="2 3">
    <name type="scientific">Pseudogemmobacter faecipullorum</name>
    <dbReference type="NCBI Taxonomy" id="2755041"/>
    <lineage>
        <taxon>Bacteria</taxon>
        <taxon>Pseudomonadati</taxon>
        <taxon>Pseudomonadota</taxon>
        <taxon>Alphaproteobacteria</taxon>
        <taxon>Rhodobacterales</taxon>
        <taxon>Paracoccaceae</taxon>
        <taxon>Pseudogemmobacter</taxon>
    </lineage>
</organism>
<dbReference type="InterPro" id="IPR011213">
    <property type="entry name" value="NMN_biosyn"/>
</dbReference>
<dbReference type="InterPro" id="IPR054105">
    <property type="entry name" value="WHD_NrtR"/>
</dbReference>
<dbReference type="InterPro" id="IPR036390">
    <property type="entry name" value="WH_DNA-bd_sf"/>
</dbReference>
<dbReference type="InterPro" id="IPR036388">
    <property type="entry name" value="WH-like_DNA-bd_sf"/>
</dbReference>
<dbReference type="Gene3D" id="1.10.10.10">
    <property type="entry name" value="Winged helix-like DNA-binding domain superfamily/Winged helix DNA-binding domain"/>
    <property type="match status" value="1"/>
</dbReference>
<keyword evidence="3" id="KW-1185">Reference proteome</keyword>
<dbReference type="EMBL" id="JACDXX010000004">
    <property type="protein sequence ID" value="MCB5409556.1"/>
    <property type="molecule type" value="Genomic_DNA"/>
</dbReference>
<dbReference type="SUPFAM" id="SSF55811">
    <property type="entry name" value="Nudix"/>
    <property type="match status" value="1"/>
</dbReference>
<evidence type="ECO:0000313" key="2">
    <source>
        <dbReference type="EMBL" id="MCB5409556.1"/>
    </source>
</evidence>
<dbReference type="SUPFAM" id="SSF46785">
    <property type="entry name" value="Winged helix' DNA-binding domain"/>
    <property type="match status" value="1"/>
</dbReference>
<dbReference type="PIRSF" id="PIRSF019423">
    <property type="entry name" value="NMN_biosyn"/>
    <property type="match status" value="1"/>
</dbReference>
<proteinExistence type="predicted"/>